<organism evidence="1 2">
    <name type="scientific">Eptatretus burgeri</name>
    <name type="common">Inshore hagfish</name>
    <dbReference type="NCBI Taxonomy" id="7764"/>
    <lineage>
        <taxon>Eukaryota</taxon>
        <taxon>Metazoa</taxon>
        <taxon>Chordata</taxon>
        <taxon>Craniata</taxon>
        <taxon>Vertebrata</taxon>
        <taxon>Cyclostomata</taxon>
        <taxon>Myxini</taxon>
        <taxon>Myxiniformes</taxon>
        <taxon>Myxinidae</taxon>
        <taxon>Eptatretinae</taxon>
        <taxon>Eptatretus</taxon>
    </lineage>
</organism>
<dbReference type="Ensembl" id="ENSEBUT00000017662.1">
    <property type="protein sequence ID" value="ENSEBUP00000017086.1"/>
    <property type="gene ID" value="ENSEBUG00000010684.1"/>
</dbReference>
<dbReference type="Proteomes" id="UP000694388">
    <property type="component" value="Unplaced"/>
</dbReference>
<dbReference type="PANTHER" id="PTHR28674">
    <property type="entry name" value="SIMILAR TO DNA SEGMENT, CHR 10, WAYNE STATE UNIVERSITY 102,-EXPRESSED"/>
    <property type="match status" value="1"/>
</dbReference>
<evidence type="ECO:0000313" key="2">
    <source>
        <dbReference type="Proteomes" id="UP000694388"/>
    </source>
</evidence>
<dbReference type="Pfam" id="PF15370">
    <property type="entry name" value="NOPCHAP1"/>
    <property type="match status" value="1"/>
</dbReference>
<accession>A0A8C4QLD2</accession>
<keyword evidence="2" id="KW-1185">Reference proteome</keyword>
<dbReference type="GO" id="GO:0000492">
    <property type="term" value="P:box C/D snoRNP assembly"/>
    <property type="evidence" value="ECO:0007669"/>
    <property type="project" value="InterPro"/>
</dbReference>
<dbReference type="GO" id="GO:0062064">
    <property type="term" value="F:box C/D methylation guide snoRNP complex binding"/>
    <property type="evidence" value="ECO:0007669"/>
    <property type="project" value="TreeGrafter"/>
</dbReference>
<name>A0A8C4QLD2_EPTBU</name>
<proteinExistence type="predicted"/>
<dbReference type="InterPro" id="IPR027921">
    <property type="entry name" value="NOPCHAP1"/>
</dbReference>
<reference evidence="1" key="1">
    <citation type="submission" date="2025-08" db="UniProtKB">
        <authorList>
            <consortium name="Ensembl"/>
        </authorList>
    </citation>
    <scope>IDENTIFICATION</scope>
</reference>
<evidence type="ECO:0000313" key="1">
    <source>
        <dbReference type="Ensembl" id="ENSEBUP00000017086.1"/>
    </source>
</evidence>
<reference evidence="1" key="2">
    <citation type="submission" date="2025-09" db="UniProtKB">
        <authorList>
            <consortium name="Ensembl"/>
        </authorList>
    </citation>
    <scope>IDENTIFICATION</scope>
</reference>
<dbReference type="AlphaFoldDB" id="A0A8C4QLD2"/>
<dbReference type="PANTHER" id="PTHR28674:SF1">
    <property type="entry name" value="NOP PROTEIN CHAPERONE 1"/>
    <property type="match status" value="1"/>
</dbReference>
<sequence>MGPTWRRAALCGQVHDRETLEPRNSGDSIQRQVLTRLKSFLPKLANANELLSRKIENASSDDFDIENVREDTEVIEMDEDDSFTDDLSFHGLKEADETVFDKVTKTNLRLSLPSACSLKCGIVEMTEYTP</sequence>
<protein>
    <submittedName>
        <fullName evidence="1">Uncharacterized protein</fullName>
    </submittedName>
</protein>